<sequence length="254" mass="27065">MKGFRKVLSVGLASFCLMAINGAFAETKKAAVATSHSQAPAKFQKNPPLLSGKVAETFNSGGYTYLLLENKVKKIWVAVPQMKATVGKEIALMPGAEMQNFTSKTLKRKFDSIIFSAGPATQQGMVNPAAAKGLMGNNGAKAPTAEKVKVAKTTGPNAYTVVEIYKNKETLNNKNVVVKGKVVKVSAGIMGKNWIHLQDGTGNAKDGSNELVVTSQDIPKVNDVVTASGTLYKDKNFGAGYKYTVIMEKASVKK</sequence>
<evidence type="ECO:0000313" key="3">
    <source>
        <dbReference type="Proteomes" id="UP000178082"/>
    </source>
</evidence>
<evidence type="ECO:0008006" key="4">
    <source>
        <dbReference type="Google" id="ProtNLM"/>
    </source>
</evidence>
<gene>
    <name evidence="2" type="ORF">A3G31_06775</name>
</gene>
<feature type="chain" id="PRO_5009532372" description="DNA-binding protein" evidence="1">
    <location>
        <begin position="26"/>
        <end position="254"/>
    </location>
</feature>
<feature type="signal peptide" evidence="1">
    <location>
        <begin position="1"/>
        <end position="25"/>
    </location>
</feature>
<keyword evidence="1" id="KW-0732">Signal</keyword>
<dbReference type="AlphaFoldDB" id="A0A1F7SG17"/>
<dbReference type="STRING" id="1817883.A3G31_06775"/>
<dbReference type="EMBL" id="MGDI01000033">
    <property type="protein sequence ID" value="OGL52117.1"/>
    <property type="molecule type" value="Genomic_DNA"/>
</dbReference>
<reference evidence="2 3" key="1">
    <citation type="journal article" date="2016" name="Nat. Commun.">
        <title>Thousands of microbial genomes shed light on interconnected biogeochemical processes in an aquifer system.</title>
        <authorList>
            <person name="Anantharaman K."/>
            <person name="Brown C.T."/>
            <person name="Hug L.A."/>
            <person name="Sharon I."/>
            <person name="Castelle C.J."/>
            <person name="Probst A.J."/>
            <person name="Thomas B.C."/>
            <person name="Singh A."/>
            <person name="Wilkins M.J."/>
            <person name="Karaoz U."/>
            <person name="Brodie E.L."/>
            <person name="Williams K.H."/>
            <person name="Hubbard S.S."/>
            <person name="Banfield J.F."/>
        </authorList>
    </citation>
    <scope>NUCLEOTIDE SEQUENCE [LARGE SCALE GENOMIC DNA]</scope>
</reference>
<comment type="caution">
    <text evidence="2">The sequence shown here is derived from an EMBL/GenBank/DDBJ whole genome shotgun (WGS) entry which is preliminary data.</text>
</comment>
<protein>
    <recommendedName>
        <fullName evidence="4">DNA-binding protein</fullName>
    </recommendedName>
</protein>
<name>A0A1F7SG17_9BACT</name>
<dbReference type="Proteomes" id="UP000178082">
    <property type="component" value="Unassembled WGS sequence"/>
</dbReference>
<proteinExistence type="predicted"/>
<evidence type="ECO:0000313" key="2">
    <source>
        <dbReference type="EMBL" id="OGL52117.1"/>
    </source>
</evidence>
<organism evidence="2 3">
    <name type="scientific">Candidatus Schekmanbacteria bacterium RIFCSPLOWO2_12_FULL_38_15</name>
    <dbReference type="NCBI Taxonomy" id="1817883"/>
    <lineage>
        <taxon>Bacteria</taxon>
        <taxon>Candidatus Schekmaniibacteriota</taxon>
    </lineage>
</organism>
<accession>A0A1F7SG17</accession>
<evidence type="ECO:0000256" key="1">
    <source>
        <dbReference type="SAM" id="SignalP"/>
    </source>
</evidence>